<reference evidence="7 8" key="1">
    <citation type="journal article" date="2012" name="J. Am. Chem. Soc.">
        <title>Bacterial biosynthesis and maturation of the didemnin anti-cancer agents.</title>
        <authorList>
            <person name="Xu Y."/>
            <person name="Kersten R.D."/>
            <person name="Nam S.J."/>
            <person name="Lu L."/>
            <person name="Al-Suwailem A.M."/>
            <person name="Zheng H."/>
            <person name="Fenical W."/>
            <person name="Dorrestein P.C."/>
            <person name="Moore B.S."/>
            <person name="Qian P.Y."/>
        </authorList>
    </citation>
    <scope>NUCLEOTIDE SEQUENCE [LARGE SCALE GENOMIC DNA]</scope>
    <source>
        <strain evidence="7 8">KA081020-065</strain>
    </source>
</reference>
<dbReference type="Proteomes" id="UP000005258">
    <property type="component" value="Plasmid pTM1"/>
</dbReference>
<sequence length="221" mass="22874">MMRRVLVATGLILLALLWGGPLMRASQQDFAAHMAVHMGLVAVVAPLLAAGIAGTRFDPSARHPVLFGPLIASAAEFVTVWGWHLPALHAAARTDPIAHAAEQLSFLTVGLWVWTACLGHGLAGGETDGRSRRAALGTVGLLLTSMHMTLLGALIAFAGRPLYTHGLAGLHGTGVDPAQLIADQQAGGVIMLLGGGLAYLIGGVALMARLFRDSQGEGTMP</sequence>
<name>I3TSJ5_TISMK</name>
<comment type="subcellular location">
    <subcellularLocation>
        <location evidence="1">Cell membrane</location>
        <topology evidence="1">Multi-pass membrane protein</topology>
    </subcellularLocation>
</comment>
<evidence type="ECO:0000256" key="6">
    <source>
        <dbReference type="SAM" id="Phobius"/>
    </source>
</evidence>
<dbReference type="AlphaFoldDB" id="I3TSJ5"/>
<dbReference type="PATRIC" id="fig|1110502.3.peg.3983"/>
<dbReference type="Pfam" id="PF09678">
    <property type="entry name" value="Caa3_CtaG"/>
    <property type="match status" value="1"/>
</dbReference>
<keyword evidence="2" id="KW-1003">Cell membrane</keyword>
<keyword evidence="8" id="KW-1185">Reference proteome</keyword>
<dbReference type="EMBL" id="CP003237">
    <property type="protein sequence ID" value="AFK55733.1"/>
    <property type="molecule type" value="Genomic_DNA"/>
</dbReference>
<keyword evidence="4 6" id="KW-1133">Transmembrane helix</keyword>
<evidence type="ECO:0000256" key="2">
    <source>
        <dbReference type="ARBA" id="ARBA00022475"/>
    </source>
</evidence>
<geneLocation type="plasmid" evidence="7 8">
    <name>pTM1</name>
</geneLocation>
<feature type="transmembrane region" description="Helical" evidence="6">
    <location>
        <begin position="189"/>
        <end position="211"/>
    </location>
</feature>
<feature type="transmembrane region" description="Helical" evidence="6">
    <location>
        <begin position="65"/>
        <end position="84"/>
    </location>
</feature>
<feature type="transmembrane region" description="Helical" evidence="6">
    <location>
        <begin position="34"/>
        <end position="53"/>
    </location>
</feature>
<evidence type="ECO:0000256" key="4">
    <source>
        <dbReference type="ARBA" id="ARBA00022989"/>
    </source>
</evidence>
<keyword evidence="7" id="KW-0614">Plasmid</keyword>
<evidence type="ECO:0000256" key="1">
    <source>
        <dbReference type="ARBA" id="ARBA00004651"/>
    </source>
</evidence>
<evidence type="ECO:0000256" key="3">
    <source>
        <dbReference type="ARBA" id="ARBA00022692"/>
    </source>
</evidence>
<dbReference type="InterPro" id="IPR019108">
    <property type="entry name" value="Caa3_assmbl_CtaG-rel"/>
</dbReference>
<evidence type="ECO:0000313" key="7">
    <source>
        <dbReference type="EMBL" id="AFK55733.1"/>
    </source>
</evidence>
<feature type="transmembrane region" description="Helical" evidence="6">
    <location>
        <begin position="104"/>
        <end position="123"/>
    </location>
</feature>
<dbReference type="KEGG" id="tmo:TMO_a0330"/>
<accession>I3TSJ5</accession>
<feature type="transmembrane region" description="Helical" evidence="6">
    <location>
        <begin position="135"/>
        <end position="158"/>
    </location>
</feature>
<evidence type="ECO:0000313" key="8">
    <source>
        <dbReference type="Proteomes" id="UP000005258"/>
    </source>
</evidence>
<organism evidence="7 8">
    <name type="scientific">Tistrella mobilis (strain KA081020-065)</name>
    <dbReference type="NCBI Taxonomy" id="1110502"/>
    <lineage>
        <taxon>Bacteria</taxon>
        <taxon>Pseudomonadati</taxon>
        <taxon>Pseudomonadota</taxon>
        <taxon>Alphaproteobacteria</taxon>
        <taxon>Geminicoccales</taxon>
        <taxon>Geminicoccaceae</taxon>
        <taxon>Tistrella</taxon>
    </lineage>
</organism>
<dbReference type="GO" id="GO:0005886">
    <property type="term" value="C:plasma membrane"/>
    <property type="evidence" value="ECO:0007669"/>
    <property type="project" value="UniProtKB-SubCell"/>
</dbReference>
<gene>
    <name evidence="7" type="ordered locus">TMO_a0330</name>
</gene>
<dbReference type="RefSeq" id="WP_014747410.1">
    <property type="nucleotide sequence ID" value="NC_017957.2"/>
</dbReference>
<dbReference type="HOGENOM" id="CLU_054944_0_1_5"/>
<evidence type="ECO:0000256" key="5">
    <source>
        <dbReference type="ARBA" id="ARBA00023136"/>
    </source>
</evidence>
<protein>
    <submittedName>
        <fullName evidence="7">Cytochrome c oxidase caa3-type, assembly factor CtaG-related protein</fullName>
    </submittedName>
</protein>
<proteinExistence type="predicted"/>
<keyword evidence="5 6" id="KW-0472">Membrane</keyword>
<keyword evidence="3 6" id="KW-0812">Transmembrane</keyword>